<dbReference type="AlphaFoldDB" id="A0A1G6XVQ4"/>
<evidence type="ECO:0000313" key="3">
    <source>
        <dbReference type="Proteomes" id="UP000198757"/>
    </source>
</evidence>
<reference evidence="3" key="1">
    <citation type="submission" date="2016-10" db="EMBL/GenBank/DDBJ databases">
        <authorList>
            <person name="Varghese N."/>
            <person name="Submissions S."/>
        </authorList>
    </citation>
    <scope>NUCLEOTIDE SEQUENCE [LARGE SCALE GENOMIC DNA]</scope>
    <source>
        <strain evidence="3">DSM 25811 / CCM 8410 / LMG 26954 / E90</strain>
    </source>
</reference>
<dbReference type="EMBL" id="FMZO01000014">
    <property type="protein sequence ID" value="SDD81507.1"/>
    <property type="molecule type" value="Genomic_DNA"/>
</dbReference>
<dbReference type="RefSeq" id="WP_090391992.1">
    <property type="nucleotide sequence ID" value="NZ_FMZO01000014.1"/>
</dbReference>
<keyword evidence="3" id="KW-1185">Reference proteome</keyword>
<organism evidence="2 3">
    <name type="scientific">Niabella drilacis (strain DSM 25811 / CCM 8410 / CCUG 62505 / LMG 26954 / E90)</name>
    <dbReference type="NCBI Taxonomy" id="1285928"/>
    <lineage>
        <taxon>Bacteria</taxon>
        <taxon>Pseudomonadati</taxon>
        <taxon>Bacteroidota</taxon>
        <taxon>Chitinophagia</taxon>
        <taxon>Chitinophagales</taxon>
        <taxon>Chitinophagaceae</taxon>
        <taxon>Niabella</taxon>
    </lineage>
</organism>
<dbReference type="Gene3D" id="2.40.128.490">
    <property type="entry name" value="Uncharacterised protein PF14869, DUF4488"/>
    <property type="match status" value="1"/>
</dbReference>
<dbReference type="Proteomes" id="UP000198757">
    <property type="component" value="Unassembled WGS sequence"/>
</dbReference>
<evidence type="ECO:0000313" key="2">
    <source>
        <dbReference type="EMBL" id="SDD81507.1"/>
    </source>
</evidence>
<dbReference type="Pfam" id="PF14869">
    <property type="entry name" value="DUF4488"/>
    <property type="match status" value="1"/>
</dbReference>
<sequence>MRKHFFWIPAAALLMALAPKPENRLTGIWELQLDGASTGLLKLYNADGTTTNIGLGNDGFGISMAGTYELQSANSYLEKTVRSGFPEQAGAQKLVQFKLAGDSLLQLSYKISGEAFTENYKKLQLITGQ</sequence>
<dbReference type="OrthoDB" id="672382at2"/>
<name>A0A1G6XVQ4_NIADE</name>
<evidence type="ECO:0000259" key="1">
    <source>
        <dbReference type="Pfam" id="PF14869"/>
    </source>
</evidence>
<feature type="domain" description="DUF4488" evidence="1">
    <location>
        <begin position="40"/>
        <end position="114"/>
    </location>
</feature>
<protein>
    <recommendedName>
        <fullName evidence="1">DUF4488 domain-containing protein</fullName>
    </recommendedName>
</protein>
<dbReference type="InterPro" id="IPR027991">
    <property type="entry name" value="DUF4488"/>
</dbReference>
<accession>A0A1G6XVQ4</accession>
<proteinExistence type="predicted"/>
<gene>
    <name evidence="2" type="ORF">SAMN04487894_11411</name>
</gene>